<dbReference type="EMBL" id="PHIG01000007">
    <property type="protein sequence ID" value="PJK31107.1"/>
    <property type="molecule type" value="Genomic_DNA"/>
</dbReference>
<evidence type="ECO:0000313" key="3">
    <source>
        <dbReference type="EMBL" id="PJK30158.1"/>
    </source>
</evidence>
<dbReference type="EMBL" id="PHIG01000010">
    <property type="protein sequence ID" value="PJK31087.1"/>
    <property type="molecule type" value="Genomic_DNA"/>
</dbReference>
<evidence type="ECO:0000313" key="1">
    <source>
        <dbReference type="EMBL" id="PJK27633.1"/>
    </source>
</evidence>
<accession>A0A2M9G5W8</accession>
<feature type="non-terminal residue" evidence="5">
    <location>
        <position position="1"/>
    </location>
</feature>
<keyword evidence="6" id="KW-1185">Reference proteome</keyword>
<evidence type="ECO:0000313" key="6">
    <source>
        <dbReference type="Proteomes" id="UP000229498"/>
    </source>
</evidence>
<organism evidence="5 6">
    <name type="scientific">Minwuia thermotolerans</name>
    <dbReference type="NCBI Taxonomy" id="2056226"/>
    <lineage>
        <taxon>Bacteria</taxon>
        <taxon>Pseudomonadati</taxon>
        <taxon>Pseudomonadota</taxon>
        <taxon>Alphaproteobacteria</taxon>
        <taxon>Minwuiales</taxon>
        <taxon>Minwuiaceae</taxon>
        <taxon>Minwuia</taxon>
    </lineage>
</organism>
<comment type="caution">
    <text evidence="5">The sequence shown here is derived from an EMBL/GenBank/DDBJ whole genome shotgun (WGS) entry which is preliminary data.</text>
</comment>
<name>A0A2M9G5W8_9PROT</name>
<evidence type="ECO:0000313" key="5">
    <source>
        <dbReference type="EMBL" id="PJK31107.1"/>
    </source>
</evidence>
<dbReference type="Proteomes" id="UP000229498">
    <property type="component" value="Unassembled WGS sequence"/>
</dbReference>
<gene>
    <name evidence="5" type="ORF">CVT23_02410</name>
    <name evidence="4" type="ORF">CVT23_03365</name>
    <name evidence="3" type="ORF">CVT23_08155</name>
    <name evidence="2" type="ORF">CVT23_20850</name>
    <name evidence="1" type="ORF">CVT23_22250</name>
</gene>
<proteinExistence type="predicted"/>
<dbReference type="EMBL" id="PHIG01000058">
    <property type="protein sequence ID" value="PJK27697.1"/>
    <property type="molecule type" value="Genomic_DNA"/>
</dbReference>
<reference evidence="5 6" key="1">
    <citation type="submission" date="2017-11" db="EMBL/GenBank/DDBJ databases">
        <title>Draft genome sequence of Rhizobiales bacterium SY3-13.</title>
        <authorList>
            <person name="Sun C."/>
        </authorList>
    </citation>
    <scope>NUCLEOTIDE SEQUENCE [LARGE SCALE GENOMIC DNA]</scope>
    <source>
        <strain evidence="5 6">SY3-13</strain>
    </source>
</reference>
<dbReference type="EMBL" id="PHIG01000030">
    <property type="protein sequence ID" value="PJK30158.1"/>
    <property type="molecule type" value="Genomic_DNA"/>
</dbReference>
<dbReference type="EMBL" id="PHIG01000063">
    <property type="protein sequence ID" value="PJK27633.1"/>
    <property type="molecule type" value="Genomic_DNA"/>
</dbReference>
<sequence length="46" mass="5295">EAVEFATLEWVDWFNNRRLLEPIGNIPPAEAEERYYAMPEQSAVAA</sequence>
<dbReference type="AlphaFoldDB" id="A0A2M9G5W8"/>
<evidence type="ECO:0000313" key="4">
    <source>
        <dbReference type="EMBL" id="PJK31087.1"/>
    </source>
</evidence>
<protein>
    <submittedName>
        <fullName evidence="5">IS3 family transposase</fullName>
    </submittedName>
</protein>
<evidence type="ECO:0000313" key="2">
    <source>
        <dbReference type="EMBL" id="PJK27697.1"/>
    </source>
</evidence>